<accession>A0AAW1DAB7</accession>
<protein>
    <submittedName>
        <fullName evidence="3">Uncharacterized protein</fullName>
    </submittedName>
</protein>
<dbReference type="EMBL" id="JAPXFL010000005">
    <property type="protein sequence ID" value="KAK9506986.1"/>
    <property type="molecule type" value="Genomic_DNA"/>
</dbReference>
<proteinExistence type="inferred from homology"/>
<reference evidence="3 5" key="1">
    <citation type="submission" date="2022-12" db="EMBL/GenBank/DDBJ databases">
        <title>Chromosome-level genome assembly of true bugs.</title>
        <authorList>
            <person name="Ma L."/>
            <person name="Li H."/>
        </authorList>
    </citation>
    <scope>NUCLEOTIDE SEQUENCE [LARGE SCALE GENOMIC DNA]</scope>
    <source>
        <strain evidence="3">Lab_2022b</strain>
    </source>
</reference>
<dbReference type="GO" id="GO:0034237">
    <property type="term" value="F:protein kinase A regulatory subunit binding"/>
    <property type="evidence" value="ECO:0007669"/>
    <property type="project" value="TreeGrafter"/>
</dbReference>
<dbReference type="GO" id="GO:0031209">
    <property type="term" value="C:SCAR complex"/>
    <property type="evidence" value="ECO:0007669"/>
    <property type="project" value="TreeGrafter"/>
</dbReference>
<dbReference type="GO" id="GO:0005856">
    <property type="term" value="C:cytoskeleton"/>
    <property type="evidence" value="ECO:0007669"/>
    <property type="project" value="UniProtKB-SubCell"/>
</dbReference>
<dbReference type="GO" id="GO:2000601">
    <property type="term" value="P:positive regulation of Arp2/3 complex-mediated actin nucleation"/>
    <property type="evidence" value="ECO:0007669"/>
    <property type="project" value="TreeGrafter"/>
</dbReference>
<comment type="caution">
    <text evidence="3">The sequence shown here is derived from an EMBL/GenBank/DDBJ whole genome shotgun (WGS) entry which is preliminary data.</text>
</comment>
<dbReference type="Gene3D" id="1.20.5.340">
    <property type="match status" value="1"/>
</dbReference>
<keyword evidence="5" id="KW-1185">Reference proteome</keyword>
<dbReference type="Proteomes" id="UP001461498">
    <property type="component" value="Unassembled WGS sequence"/>
</dbReference>
<organism evidence="3 5">
    <name type="scientific">Rhynocoris fuscipes</name>
    <dbReference type="NCBI Taxonomy" id="488301"/>
    <lineage>
        <taxon>Eukaryota</taxon>
        <taxon>Metazoa</taxon>
        <taxon>Ecdysozoa</taxon>
        <taxon>Arthropoda</taxon>
        <taxon>Hexapoda</taxon>
        <taxon>Insecta</taxon>
        <taxon>Pterygota</taxon>
        <taxon>Neoptera</taxon>
        <taxon>Paraneoptera</taxon>
        <taxon>Hemiptera</taxon>
        <taxon>Heteroptera</taxon>
        <taxon>Panheteroptera</taxon>
        <taxon>Cimicomorpha</taxon>
        <taxon>Reduviidae</taxon>
        <taxon>Harpactorinae</taxon>
        <taxon>Harpactorini</taxon>
        <taxon>Rhynocoris</taxon>
    </lineage>
</organism>
<keyword evidence="2" id="KW-0175">Coiled coil</keyword>
<evidence type="ECO:0000256" key="2">
    <source>
        <dbReference type="SAM" id="Coils"/>
    </source>
</evidence>
<dbReference type="PANTHER" id="PTHR12902:SF1">
    <property type="entry name" value="WISKOTT-ALDRICH SYNDROME PROTEIN FAMILY MEMBER"/>
    <property type="match status" value="1"/>
</dbReference>
<evidence type="ECO:0000313" key="5">
    <source>
        <dbReference type="Proteomes" id="UP001461498"/>
    </source>
</evidence>
<dbReference type="GO" id="GO:0030036">
    <property type="term" value="P:actin cytoskeleton organization"/>
    <property type="evidence" value="ECO:0007669"/>
    <property type="project" value="InterPro"/>
</dbReference>
<sequence>MPFVQRVIVPKYLSRITLHDSEGRPKIKDDELEAVTNFTFCNALRQLASVMKIANEIFSELNKELEQVTLRTKSLRNRIDSVELNVERFDPKSVTVRE</sequence>
<dbReference type="AlphaFoldDB" id="A0AAW1DAB7"/>
<feature type="coiled-coil region" evidence="2">
    <location>
        <begin position="51"/>
        <end position="85"/>
    </location>
</feature>
<evidence type="ECO:0000256" key="1">
    <source>
        <dbReference type="ARBA" id="ARBA00006993"/>
    </source>
</evidence>
<comment type="similarity">
    <text evidence="1">Belongs to the SCAR/WAVE family.</text>
</comment>
<evidence type="ECO:0000313" key="4">
    <source>
        <dbReference type="EMBL" id="KAK9506986.1"/>
    </source>
</evidence>
<gene>
    <name evidence="3" type="ORF">O3M35_008822</name>
    <name evidence="4" type="ORF">O3M35_008824</name>
</gene>
<dbReference type="GO" id="GO:0003779">
    <property type="term" value="F:actin binding"/>
    <property type="evidence" value="ECO:0007669"/>
    <property type="project" value="UniProtKB-KW"/>
</dbReference>
<dbReference type="EMBL" id="JAPXFL010000005">
    <property type="protein sequence ID" value="KAK9506984.1"/>
    <property type="molecule type" value="Genomic_DNA"/>
</dbReference>
<evidence type="ECO:0000313" key="3">
    <source>
        <dbReference type="EMBL" id="KAK9506984.1"/>
    </source>
</evidence>
<dbReference type="InterPro" id="IPR028288">
    <property type="entry name" value="SCAR/WAVE_fam"/>
</dbReference>
<dbReference type="GO" id="GO:0071933">
    <property type="term" value="F:Arp2/3 complex binding"/>
    <property type="evidence" value="ECO:0007669"/>
    <property type="project" value="TreeGrafter"/>
</dbReference>
<dbReference type="PANTHER" id="PTHR12902">
    <property type="entry name" value="WASP-1"/>
    <property type="match status" value="1"/>
</dbReference>
<name>A0AAW1DAB7_9HEMI</name>